<proteinExistence type="predicted"/>
<dbReference type="InterPro" id="IPR010315">
    <property type="entry name" value="DUF915_hydro-like"/>
</dbReference>
<evidence type="ECO:0000313" key="1">
    <source>
        <dbReference type="EMBL" id="TYR74022.1"/>
    </source>
</evidence>
<dbReference type="EMBL" id="VTEH01000014">
    <property type="protein sequence ID" value="TYR74022.1"/>
    <property type="molecule type" value="Genomic_DNA"/>
</dbReference>
<dbReference type="GO" id="GO:0016787">
    <property type="term" value="F:hydrolase activity"/>
    <property type="evidence" value="ECO:0007669"/>
    <property type="project" value="UniProtKB-KW"/>
</dbReference>
<gene>
    <name evidence="1" type="ORF">FZC79_16340</name>
</gene>
<keyword evidence="1" id="KW-0378">Hydrolase</keyword>
<dbReference type="InterPro" id="IPR029058">
    <property type="entry name" value="AB_hydrolase_fold"/>
</dbReference>
<protein>
    <submittedName>
        <fullName evidence="1">Alpha/beta hydrolase</fullName>
    </submittedName>
</protein>
<name>A0A5D4KA41_9BACI</name>
<comment type="caution">
    <text evidence="1">The sequence shown here is derived from an EMBL/GenBank/DDBJ whole genome shotgun (WGS) entry which is preliminary data.</text>
</comment>
<sequence length="291" mass="32232">MISISGIKGEQLPMISNLNRKKALSVGALLLLTFSLTYITLKSQIAESKESSSEVSAGIPTVFVHGYKGTYNSFKTMLYRFEEKKWGKRDLVVYVSADGEITWRGSLNSSSGLPPLVQIVFEKNKASISETSSRLQSVMKELKIKFNANRVNLVGHSMGGLVSTNYLQQTNGNSEYPETIKFAVIGSPFDGISKESYHRVNTGEALIDLRPDSDTLKNLVKNRGQFPSQLQVLAIAGSGDQVVDVESAFAIGEIVPENNLEKRLIEDEKIDHSGLHETEKVDKILKKFLWD</sequence>
<organism evidence="1 2">
    <name type="scientific">Rossellomorea vietnamensis</name>
    <dbReference type="NCBI Taxonomy" id="218284"/>
    <lineage>
        <taxon>Bacteria</taxon>
        <taxon>Bacillati</taxon>
        <taxon>Bacillota</taxon>
        <taxon>Bacilli</taxon>
        <taxon>Bacillales</taxon>
        <taxon>Bacillaceae</taxon>
        <taxon>Rossellomorea</taxon>
    </lineage>
</organism>
<reference evidence="1 2" key="1">
    <citation type="submission" date="2019-08" db="EMBL/GenBank/DDBJ databases">
        <title>Bacillus genomes from the desert of Cuatro Cienegas, Coahuila.</title>
        <authorList>
            <person name="Olmedo-Alvarez G."/>
        </authorList>
    </citation>
    <scope>NUCLEOTIDE SEQUENCE [LARGE SCALE GENOMIC DNA]</scope>
    <source>
        <strain evidence="1 2">CH40_1T</strain>
    </source>
</reference>
<accession>A0A5D4KA41</accession>
<dbReference type="SUPFAM" id="SSF53474">
    <property type="entry name" value="alpha/beta-Hydrolases"/>
    <property type="match status" value="1"/>
</dbReference>
<evidence type="ECO:0000313" key="2">
    <source>
        <dbReference type="Proteomes" id="UP000323317"/>
    </source>
</evidence>
<dbReference type="Pfam" id="PF06028">
    <property type="entry name" value="DUF915"/>
    <property type="match status" value="1"/>
</dbReference>
<dbReference type="AlphaFoldDB" id="A0A5D4KA41"/>
<dbReference type="PANTHER" id="PTHR37946:SF1">
    <property type="entry name" value="SLL1969 PROTEIN"/>
    <property type="match status" value="1"/>
</dbReference>
<dbReference type="Proteomes" id="UP000323317">
    <property type="component" value="Unassembled WGS sequence"/>
</dbReference>
<dbReference type="PANTHER" id="PTHR37946">
    <property type="entry name" value="SLL1969 PROTEIN"/>
    <property type="match status" value="1"/>
</dbReference>
<dbReference type="Gene3D" id="3.40.50.1820">
    <property type="entry name" value="alpha/beta hydrolase"/>
    <property type="match status" value="1"/>
</dbReference>